<evidence type="ECO:0000256" key="7">
    <source>
        <dbReference type="ARBA" id="ARBA00011893"/>
    </source>
</evidence>
<feature type="chain" id="PRO_5002124376" description="Adenine phosphoribosyltransferase" evidence="13">
    <location>
        <begin position="24"/>
        <end position="203"/>
    </location>
</feature>
<evidence type="ECO:0000256" key="2">
    <source>
        <dbReference type="ARBA" id="ARBA00003968"/>
    </source>
</evidence>
<feature type="domain" description="Phosphoribosyltransferase" evidence="14">
    <location>
        <begin position="56"/>
        <end position="187"/>
    </location>
</feature>
<dbReference type="Gene3D" id="3.40.50.2020">
    <property type="match status" value="1"/>
</dbReference>
<comment type="pathway">
    <text evidence="4">Purine metabolism; AMP biosynthesis via salvage pathway; AMP from adenine: step 1/1.</text>
</comment>
<feature type="non-terminal residue" evidence="15">
    <location>
        <position position="1"/>
    </location>
</feature>
<comment type="catalytic activity">
    <reaction evidence="1">
        <text>AMP + diphosphate = 5-phospho-alpha-D-ribose 1-diphosphate + adenine</text>
        <dbReference type="Rhea" id="RHEA:16609"/>
        <dbReference type="ChEBI" id="CHEBI:16708"/>
        <dbReference type="ChEBI" id="CHEBI:33019"/>
        <dbReference type="ChEBI" id="CHEBI:58017"/>
        <dbReference type="ChEBI" id="CHEBI:456215"/>
        <dbReference type="EC" id="2.4.2.7"/>
    </reaction>
</comment>
<dbReference type="GO" id="GO:0002055">
    <property type="term" value="F:adenine binding"/>
    <property type="evidence" value="ECO:0007669"/>
    <property type="project" value="TreeGrafter"/>
</dbReference>
<dbReference type="InterPro" id="IPR029057">
    <property type="entry name" value="PRTase-like"/>
</dbReference>
<keyword evidence="11" id="KW-0808">Transferase</keyword>
<organism evidence="15">
    <name type="scientific">Arion vulgaris</name>
    <dbReference type="NCBI Taxonomy" id="1028688"/>
    <lineage>
        <taxon>Eukaryota</taxon>
        <taxon>Metazoa</taxon>
        <taxon>Spiralia</taxon>
        <taxon>Lophotrochozoa</taxon>
        <taxon>Mollusca</taxon>
        <taxon>Gastropoda</taxon>
        <taxon>Heterobranchia</taxon>
        <taxon>Euthyneura</taxon>
        <taxon>Panpulmonata</taxon>
        <taxon>Eupulmonata</taxon>
        <taxon>Stylommatophora</taxon>
        <taxon>Helicina</taxon>
        <taxon>Arionoidea</taxon>
        <taxon>Arionidae</taxon>
        <taxon>Arion</taxon>
    </lineage>
</organism>
<dbReference type="GO" id="GO:0006168">
    <property type="term" value="P:adenine salvage"/>
    <property type="evidence" value="ECO:0007669"/>
    <property type="project" value="InterPro"/>
</dbReference>
<dbReference type="NCBIfam" id="NF002636">
    <property type="entry name" value="PRK02304.1-5"/>
    <property type="match status" value="1"/>
</dbReference>
<evidence type="ECO:0000256" key="3">
    <source>
        <dbReference type="ARBA" id="ARBA00004496"/>
    </source>
</evidence>
<comment type="function">
    <text evidence="2">Catalyzes a salvage reaction resulting in the formation of AMP, that is energically less costly than de novo synthesis.</text>
</comment>
<evidence type="ECO:0000313" key="15">
    <source>
        <dbReference type="EMBL" id="CEK83472.1"/>
    </source>
</evidence>
<dbReference type="AlphaFoldDB" id="A0A0B7ASB1"/>
<evidence type="ECO:0000256" key="4">
    <source>
        <dbReference type="ARBA" id="ARBA00004659"/>
    </source>
</evidence>
<dbReference type="CDD" id="cd06223">
    <property type="entry name" value="PRTases_typeI"/>
    <property type="match status" value="1"/>
</dbReference>
<dbReference type="InterPro" id="IPR005764">
    <property type="entry name" value="Ade_phspho_trans"/>
</dbReference>
<dbReference type="InterPro" id="IPR050054">
    <property type="entry name" value="UPRTase/APRTase"/>
</dbReference>
<evidence type="ECO:0000256" key="6">
    <source>
        <dbReference type="ARBA" id="ARBA00011738"/>
    </source>
</evidence>
<dbReference type="HAMAP" id="MF_00004">
    <property type="entry name" value="Aden_phosphoribosyltr"/>
    <property type="match status" value="1"/>
</dbReference>
<name>A0A0B7ASB1_9EUPU</name>
<dbReference type="InterPro" id="IPR000836">
    <property type="entry name" value="PRTase_dom"/>
</dbReference>
<feature type="signal peptide" evidence="13">
    <location>
        <begin position="1"/>
        <end position="23"/>
    </location>
</feature>
<evidence type="ECO:0000256" key="13">
    <source>
        <dbReference type="SAM" id="SignalP"/>
    </source>
</evidence>
<dbReference type="GO" id="GO:0005737">
    <property type="term" value="C:cytoplasm"/>
    <property type="evidence" value="ECO:0007669"/>
    <property type="project" value="UniProtKB-SubCell"/>
</dbReference>
<dbReference type="Pfam" id="PF00156">
    <property type="entry name" value="Pribosyltran"/>
    <property type="match status" value="1"/>
</dbReference>
<protein>
    <recommendedName>
        <fullName evidence="8">Adenine phosphoribosyltransferase</fullName>
        <ecNumber evidence="7">2.4.2.7</ecNumber>
    </recommendedName>
</protein>
<evidence type="ECO:0000256" key="12">
    <source>
        <dbReference type="ARBA" id="ARBA00022726"/>
    </source>
</evidence>
<dbReference type="EMBL" id="HACG01036607">
    <property type="protein sequence ID" value="CEK83472.1"/>
    <property type="molecule type" value="Transcribed_RNA"/>
</dbReference>
<dbReference type="GO" id="GO:0006166">
    <property type="term" value="P:purine ribonucleoside salvage"/>
    <property type="evidence" value="ECO:0007669"/>
    <property type="project" value="UniProtKB-KW"/>
</dbReference>
<evidence type="ECO:0000256" key="1">
    <source>
        <dbReference type="ARBA" id="ARBA00000868"/>
    </source>
</evidence>
<dbReference type="GO" id="GO:0003999">
    <property type="term" value="F:adenine phosphoribosyltransferase activity"/>
    <property type="evidence" value="ECO:0007669"/>
    <property type="project" value="UniProtKB-EC"/>
</dbReference>
<dbReference type="UniPathway" id="UPA00588">
    <property type="reaction ID" value="UER00646"/>
</dbReference>
<gene>
    <name evidence="15" type="primary">ORF137241</name>
</gene>
<dbReference type="GO" id="GO:0016208">
    <property type="term" value="F:AMP binding"/>
    <property type="evidence" value="ECO:0007669"/>
    <property type="project" value="TreeGrafter"/>
</dbReference>
<accession>A0A0B7ASB1</accession>
<dbReference type="EC" id="2.4.2.7" evidence="7"/>
<comment type="subcellular location">
    <subcellularLocation>
        <location evidence="3">Cytoplasm</location>
    </subcellularLocation>
</comment>
<comment type="similarity">
    <text evidence="5">Belongs to the purine/pyrimidine phosphoribosyltransferase family.</text>
</comment>
<keyword evidence="10" id="KW-0328">Glycosyltransferase</keyword>
<dbReference type="PANTHER" id="PTHR32315:SF3">
    <property type="entry name" value="ADENINE PHOSPHORIBOSYLTRANSFERASE"/>
    <property type="match status" value="1"/>
</dbReference>
<sequence>VLFQLSACLLLFKLCYQYLLCRADCQVSVSSVLHVAEHVERWSFYLTVKPTDIFPLLRNPSVFNDLIDLLFDAIKESSPVTECIVGLESRGFLFGPVLAQKLGVPFVPIRKKGKLPGEIVAVTYQLEYGSDTFEAQKGSVQPGQKVVIVDDLLATGGTMKAACDLVEQLGAQVNLCLIIIELVDLEGRKKVPKPLKTLISFKD</sequence>
<evidence type="ECO:0000256" key="8">
    <source>
        <dbReference type="ARBA" id="ARBA00017366"/>
    </source>
</evidence>
<evidence type="ECO:0000256" key="5">
    <source>
        <dbReference type="ARBA" id="ARBA00008391"/>
    </source>
</evidence>
<comment type="subunit">
    <text evidence="6">Homodimer.</text>
</comment>
<reference evidence="15" key="1">
    <citation type="submission" date="2014-12" db="EMBL/GenBank/DDBJ databases">
        <title>Insight into the proteome of Arion vulgaris.</title>
        <authorList>
            <person name="Aradska J."/>
            <person name="Bulat T."/>
            <person name="Smidak R."/>
            <person name="Sarate P."/>
            <person name="Gangsoo J."/>
            <person name="Sialana F."/>
            <person name="Bilban M."/>
            <person name="Lubec G."/>
        </authorList>
    </citation>
    <scope>NUCLEOTIDE SEQUENCE</scope>
    <source>
        <tissue evidence="15">Skin</tissue>
    </source>
</reference>
<dbReference type="FunFam" id="3.40.50.2020:FF:000004">
    <property type="entry name" value="Adenine phosphoribosyltransferase"/>
    <property type="match status" value="1"/>
</dbReference>
<evidence type="ECO:0000256" key="11">
    <source>
        <dbReference type="ARBA" id="ARBA00022679"/>
    </source>
</evidence>
<dbReference type="SUPFAM" id="SSF53271">
    <property type="entry name" value="PRTase-like"/>
    <property type="match status" value="1"/>
</dbReference>
<keyword evidence="12" id="KW-0660">Purine salvage</keyword>
<keyword evidence="13" id="KW-0732">Signal</keyword>
<evidence type="ECO:0000256" key="10">
    <source>
        <dbReference type="ARBA" id="ARBA00022676"/>
    </source>
</evidence>
<keyword evidence="9" id="KW-0963">Cytoplasm</keyword>
<evidence type="ECO:0000259" key="14">
    <source>
        <dbReference type="Pfam" id="PF00156"/>
    </source>
</evidence>
<evidence type="ECO:0000256" key="9">
    <source>
        <dbReference type="ARBA" id="ARBA00022490"/>
    </source>
</evidence>
<dbReference type="GO" id="GO:0044209">
    <property type="term" value="P:AMP salvage"/>
    <property type="evidence" value="ECO:0007669"/>
    <property type="project" value="UniProtKB-UniPathway"/>
</dbReference>
<proteinExistence type="inferred from homology"/>
<dbReference type="PANTHER" id="PTHR32315">
    <property type="entry name" value="ADENINE PHOSPHORIBOSYLTRANSFERASE"/>
    <property type="match status" value="1"/>
</dbReference>